<feature type="compositionally biased region" description="Basic and acidic residues" evidence="1">
    <location>
        <begin position="834"/>
        <end position="845"/>
    </location>
</feature>
<accession>A0A395SUV5</accession>
<feature type="region of interest" description="Disordered" evidence="1">
    <location>
        <begin position="605"/>
        <end position="711"/>
    </location>
</feature>
<feature type="compositionally biased region" description="Basic and acidic residues" evidence="1">
    <location>
        <begin position="151"/>
        <end position="161"/>
    </location>
</feature>
<feature type="compositionally biased region" description="Basic residues" evidence="1">
    <location>
        <begin position="606"/>
        <end position="615"/>
    </location>
</feature>
<feature type="compositionally biased region" description="Polar residues" evidence="1">
    <location>
        <begin position="496"/>
        <end position="519"/>
    </location>
</feature>
<dbReference type="STRING" id="694270.A0A395SUV5"/>
<reference evidence="2 3" key="1">
    <citation type="journal article" date="2018" name="PLoS Pathog.">
        <title>Evolution of structural diversity of trichothecenes, a family of toxins produced by plant pathogenic and entomopathogenic fungi.</title>
        <authorList>
            <person name="Proctor R.H."/>
            <person name="McCormick S.P."/>
            <person name="Kim H.S."/>
            <person name="Cardoza R.E."/>
            <person name="Stanley A.M."/>
            <person name="Lindo L."/>
            <person name="Kelly A."/>
            <person name="Brown D.W."/>
            <person name="Lee T."/>
            <person name="Vaughan M.M."/>
            <person name="Alexander N.J."/>
            <person name="Busman M."/>
            <person name="Gutierrez S."/>
        </authorList>
    </citation>
    <scope>NUCLEOTIDE SEQUENCE [LARGE SCALE GENOMIC DNA]</scope>
    <source>
        <strain evidence="2 3">NRRL 20695</strain>
    </source>
</reference>
<feature type="compositionally biased region" description="Basic and acidic residues" evidence="1">
    <location>
        <begin position="312"/>
        <end position="326"/>
    </location>
</feature>
<feature type="compositionally biased region" description="Polar residues" evidence="1">
    <location>
        <begin position="805"/>
        <end position="820"/>
    </location>
</feature>
<feature type="compositionally biased region" description="Polar residues" evidence="1">
    <location>
        <begin position="327"/>
        <end position="340"/>
    </location>
</feature>
<feature type="compositionally biased region" description="Basic and acidic residues" evidence="1">
    <location>
        <begin position="397"/>
        <end position="407"/>
    </location>
</feature>
<dbReference type="GO" id="GO:0046982">
    <property type="term" value="F:protein heterodimerization activity"/>
    <property type="evidence" value="ECO:0007669"/>
    <property type="project" value="InterPro"/>
</dbReference>
<feature type="region of interest" description="Disordered" evidence="1">
    <location>
        <begin position="1"/>
        <end position="39"/>
    </location>
</feature>
<dbReference type="PANTHER" id="PTHR15992">
    <property type="entry name" value="HOLLIDAY JUNCTION RECOGNITION PROTEIN"/>
    <property type="match status" value="1"/>
</dbReference>
<dbReference type="Pfam" id="PF10384">
    <property type="entry name" value="Scm3"/>
    <property type="match status" value="1"/>
</dbReference>
<feature type="compositionally biased region" description="Basic and acidic residues" evidence="1">
    <location>
        <begin position="774"/>
        <end position="785"/>
    </location>
</feature>
<evidence type="ECO:0000313" key="2">
    <source>
        <dbReference type="EMBL" id="RGP76233.1"/>
    </source>
</evidence>
<feature type="compositionally biased region" description="Low complexity" evidence="1">
    <location>
        <begin position="468"/>
        <end position="481"/>
    </location>
</feature>
<name>A0A395SUV5_9HYPO</name>
<dbReference type="OrthoDB" id="2420608at2759"/>
<feature type="region of interest" description="Disordered" evidence="1">
    <location>
        <begin position="122"/>
        <end position="212"/>
    </location>
</feature>
<gene>
    <name evidence="2" type="ORF">FLONG3_5361</name>
</gene>
<feature type="compositionally biased region" description="Basic and acidic residues" evidence="1">
    <location>
        <begin position="415"/>
        <end position="431"/>
    </location>
</feature>
<feature type="region of interest" description="Disordered" evidence="1">
    <location>
        <begin position="725"/>
        <end position="962"/>
    </location>
</feature>
<feature type="region of interest" description="Disordered" evidence="1">
    <location>
        <begin position="283"/>
        <end position="520"/>
    </location>
</feature>
<dbReference type="EMBL" id="PXOG01000116">
    <property type="protein sequence ID" value="RGP76233.1"/>
    <property type="molecule type" value="Genomic_DNA"/>
</dbReference>
<keyword evidence="3" id="KW-1185">Reference proteome</keyword>
<dbReference type="GO" id="GO:0042393">
    <property type="term" value="F:histone binding"/>
    <property type="evidence" value="ECO:0007669"/>
    <property type="project" value="InterPro"/>
</dbReference>
<dbReference type="GO" id="GO:0005634">
    <property type="term" value="C:nucleus"/>
    <property type="evidence" value="ECO:0007669"/>
    <property type="project" value="InterPro"/>
</dbReference>
<dbReference type="Proteomes" id="UP000266234">
    <property type="component" value="Unassembled WGS sequence"/>
</dbReference>
<feature type="compositionally biased region" description="Polar residues" evidence="1">
    <location>
        <begin position="727"/>
        <end position="738"/>
    </location>
</feature>
<feature type="compositionally biased region" description="Basic and acidic residues" evidence="1">
    <location>
        <begin position="443"/>
        <end position="465"/>
    </location>
</feature>
<feature type="compositionally biased region" description="Basic and acidic residues" evidence="1">
    <location>
        <begin position="756"/>
        <end position="765"/>
    </location>
</feature>
<dbReference type="InterPro" id="IPR018465">
    <property type="entry name" value="Scm3/HJURP"/>
</dbReference>
<feature type="compositionally biased region" description="Basic and acidic residues" evidence="1">
    <location>
        <begin position="690"/>
        <end position="710"/>
    </location>
</feature>
<evidence type="ECO:0000256" key="1">
    <source>
        <dbReference type="SAM" id="MobiDB-lite"/>
    </source>
</evidence>
<feature type="compositionally biased region" description="Polar residues" evidence="1">
    <location>
        <begin position="895"/>
        <end position="912"/>
    </location>
</feature>
<proteinExistence type="predicted"/>
<dbReference type="AlphaFoldDB" id="A0A395SUV5"/>
<protein>
    <submittedName>
        <fullName evidence="2">Uncharacterized protein</fullName>
    </submittedName>
</protein>
<dbReference type="PANTHER" id="PTHR15992:SF5">
    <property type="entry name" value="HOLLIDAY JUNCTION RECOGNITION PROTEIN"/>
    <property type="match status" value="1"/>
</dbReference>
<feature type="compositionally biased region" description="Low complexity" evidence="1">
    <location>
        <begin position="913"/>
        <end position="933"/>
    </location>
</feature>
<feature type="compositionally biased region" description="Polar residues" evidence="1">
    <location>
        <begin position="865"/>
        <end position="881"/>
    </location>
</feature>
<comment type="caution">
    <text evidence="2">The sequence shown here is derived from an EMBL/GenBank/DDBJ whole genome shotgun (WGS) entry which is preliminary data.</text>
</comment>
<organism evidence="2 3">
    <name type="scientific">Fusarium longipes</name>
    <dbReference type="NCBI Taxonomy" id="694270"/>
    <lineage>
        <taxon>Eukaryota</taxon>
        <taxon>Fungi</taxon>
        <taxon>Dikarya</taxon>
        <taxon>Ascomycota</taxon>
        <taxon>Pezizomycotina</taxon>
        <taxon>Sordariomycetes</taxon>
        <taxon>Hypocreomycetidae</taxon>
        <taxon>Hypocreales</taxon>
        <taxon>Nectriaceae</taxon>
        <taxon>Fusarium</taxon>
    </lineage>
</organism>
<feature type="compositionally biased region" description="Basic residues" evidence="1">
    <location>
        <begin position="432"/>
        <end position="442"/>
    </location>
</feature>
<feature type="compositionally biased region" description="Polar residues" evidence="1">
    <location>
        <begin position="169"/>
        <end position="191"/>
    </location>
</feature>
<dbReference type="Gene3D" id="1.10.20.10">
    <property type="entry name" value="Histone, subunit A"/>
    <property type="match status" value="1"/>
</dbReference>
<feature type="compositionally biased region" description="Basic residues" evidence="1">
    <location>
        <begin position="1"/>
        <end position="11"/>
    </location>
</feature>
<sequence length="1014" mass="111479">MEPPSKKRRHGPSSQKDAQDEDDDDELASHPQEIKIRRDPDIQFALKRANANQKLHATMAHIIEKYSRDFEGIGDEIDMATGEIVVNNGHLSNMRDEGDVEGLWVEGDSNIDEDEGILLEDLTDENSDNEGQVSEIHDSQTDNESNQAPTIKEHTGAHPQDEGGGIGEASSNVSNTPGCQNGSPQDSSTGFPSKLPRDDPPLSPPSFMPEPSLSFGMPLPGFGPWGMMPGFHMQGWGRDDIPPYFNMPPSTPGPWYTGGRYEFPSTSGQASIWGRNWTRKTKRAGSMKGSFKKASDQQLRDTPISIGEEAPDGTHRPEAKSMEGKTDTQGASLSEQTLTASDEDDDFLYSRIPDSTPMSQSRPVLSNDKLLFENGRVNDTSDKTLEETNATFVKGLRQPDDKDDSSRRRSGRTRKQTEHMGKISWEDVRESKKPRRTFTVRVHRADPSLREEFETVHVVDEDVKGECSSSSEQTKKGSSSTDAPSQKAASLVVADSQDTATPFNSNTPQGSQPKENANEPSLLIRSMMPTMELSDDEAPIVLSRIRVPNRQNKTPIPVSQSHVPTAQLKHFTEPADITSALPKNNSGIPPGAESGVVVVKDAVQSLKRRRGRSKGSTKITKATPYKASIPAPARKASPTSPAPIIVSTTGDHPQSTKRKRGRPRKSDGVVSIVQDDTEHRTEEPALVEDEATKNDQQRPVDEIPNQERSKASSLLYRDLRWLRKNNHQSSTHHATQDNTPDKLARPRRSKEILQQAHDDKPENRGLADPTKGVNKMDDGLKEQALARKSQTPVQEADIVGEDTSEGPQDSELVQNDQALPTSHAILPDGGAADDGEHPDGDKPVENDNPTLHVDANDEAVEDNESLPSLPQDVSLQEVSTPRKTKNRRSSFLEPPSSSQRPHTPRHTSISTNRVPSSRRSLLSFVSDSDSDTGGSRDELTRRLKSHSKPTSARTSSKKVWRPTTLTREVHRTPSKRRVHEMSSPVGTVKTPGGTLRTCGVGGYHCGRDYCFSCI</sequence>
<dbReference type="InterPro" id="IPR009072">
    <property type="entry name" value="Histone-fold"/>
</dbReference>
<evidence type="ECO:0000313" key="3">
    <source>
        <dbReference type="Proteomes" id="UP000266234"/>
    </source>
</evidence>